<name>A0A5B7K516_PORTR</name>
<organism evidence="2 3">
    <name type="scientific">Portunus trituberculatus</name>
    <name type="common">Swimming crab</name>
    <name type="synonym">Neptunus trituberculatus</name>
    <dbReference type="NCBI Taxonomy" id="210409"/>
    <lineage>
        <taxon>Eukaryota</taxon>
        <taxon>Metazoa</taxon>
        <taxon>Ecdysozoa</taxon>
        <taxon>Arthropoda</taxon>
        <taxon>Crustacea</taxon>
        <taxon>Multicrustacea</taxon>
        <taxon>Malacostraca</taxon>
        <taxon>Eumalacostraca</taxon>
        <taxon>Eucarida</taxon>
        <taxon>Decapoda</taxon>
        <taxon>Pleocyemata</taxon>
        <taxon>Brachyura</taxon>
        <taxon>Eubrachyura</taxon>
        <taxon>Portunoidea</taxon>
        <taxon>Portunidae</taxon>
        <taxon>Portuninae</taxon>
        <taxon>Portunus</taxon>
    </lineage>
</organism>
<proteinExistence type="predicted"/>
<comment type="caution">
    <text evidence="2">The sequence shown here is derived from an EMBL/GenBank/DDBJ whole genome shotgun (WGS) entry which is preliminary data.</text>
</comment>
<feature type="region of interest" description="Disordered" evidence="1">
    <location>
        <begin position="1"/>
        <end position="55"/>
    </location>
</feature>
<protein>
    <submittedName>
        <fullName evidence="2">Uncharacterized protein</fullName>
    </submittedName>
</protein>
<gene>
    <name evidence="2" type="ORF">E2C01_095750</name>
</gene>
<dbReference type="EMBL" id="VSRR010122240">
    <property type="protein sequence ID" value="MPD00289.1"/>
    <property type="molecule type" value="Genomic_DNA"/>
</dbReference>
<reference evidence="2 3" key="1">
    <citation type="submission" date="2019-05" db="EMBL/GenBank/DDBJ databases">
        <title>Another draft genome of Portunus trituberculatus and its Hox gene families provides insights of decapod evolution.</title>
        <authorList>
            <person name="Jeong J.-H."/>
            <person name="Song I."/>
            <person name="Kim S."/>
            <person name="Choi T."/>
            <person name="Kim D."/>
            <person name="Ryu S."/>
            <person name="Kim W."/>
        </authorList>
    </citation>
    <scope>NUCLEOTIDE SEQUENCE [LARGE SCALE GENOMIC DNA]</scope>
    <source>
        <tissue evidence="2">Muscle</tissue>
    </source>
</reference>
<keyword evidence="3" id="KW-1185">Reference proteome</keyword>
<feature type="compositionally biased region" description="Polar residues" evidence="1">
    <location>
        <begin position="35"/>
        <end position="48"/>
    </location>
</feature>
<sequence length="55" mass="5920">MSVRVNGASSPTNLGGDGCHTVHRVSRLSGMADNYVTQSGIRDSNTQEDPARWCK</sequence>
<accession>A0A5B7K516</accession>
<evidence type="ECO:0000256" key="1">
    <source>
        <dbReference type="SAM" id="MobiDB-lite"/>
    </source>
</evidence>
<dbReference type="Proteomes" id="UP000324222">
    <property type="component" value="Unassembled WGS sequence"/>
</dbReference>
<dbReference type="AlphaFoldDB" id="A0A5B7K516"/>
<evidence type="ECO:0000313" key="3">
    <source>
        <dbReference type="Proteomes" id="UP000324222"/>
    </source>
</evidence>
<evidence type="ECO:0000313" key="2">
    <source>
        <dbReference type="EMBL" id="MPD00289.1"/>
    </source>
</evidence>